<dbReference type="Proteomes" id="UP001196413">
    <property type="component" value="Unassembled WGS sequence"/>
</dbReference>
<evidence type="ECO:0000313" key="2">
    <source>
        <dbReference type="EMBL" id="KAJ1359274.1"/>
    </source>
</evidence>
<evidence type="ECO:0000313" key="3">
    <source>
        <dbReference type="Proteomes" id="UP001196413"/>
    </source>
</evidence>
<reference evidence="2" key="1">
    <citation type="submission" date="2021-06" db="EMBL/GenBank/DDBJ databases">
        <title>Parelaphostrongylus tenuis whole genome reference sequence.</title>
        <authorList>
            <person name="Garwood T.J."/>
            <person name="Larsen P.A."/>
            <person name="Fountain-Jones N.M."/>
            <person name="Garbe J.R."/>
            <person name="Macchietto M.G."/>
            <person name="Kania S.A."/>
            <person name="Gerhold R.W."/>
            <person name="Richards J.E."/>
            <person name="Wolf T.M."/>
        </authorList>
    </citation>
    <scope>NUCLEOTIDE SEQUENCE</scope>
    <source>
        <strain evidence="2">MNPRO001-30</strain>
        <tissue evidence="2">Meninges</tissue>
    </source>
</reference>
<name>A0AAD5QRV2_PARTN</name>
<feature type="region of interest" description="Disordered" evidence="1">
    <location>
        <begin position="48"/>
        <end position="88"/>
    </location>
</feature>
<evidence type="ECO:0000256" key="1">
    <source>
        <dbReference type="SAM" id="MobiDB-lite"/>
    </source>
</evidence>
<feature type="compositionally biased region" description="Pro residues" evidence="1">
    <location>
        <begin position="55"/>
        <end position="65"/>
    </location>
</feature>
<protein>
    <submittedName>
        <fullName evidence="2">Uncharacterized protein</fullName>
    </submittedName>
</protein>
<gene>
    <name evidence="2" type="ORF">KIN20_017964</name>
</gene>
<dbReference type="EMBL" id="JAHQIW010003591">
    <property type="protein sequence ID" value="KAJ1359274.1"/>
    <property type="molecule type" value="Genomic_DNA"/>
</dbReference>
<organism evidence="2 3">
    <name type="scientific">Parelaphostrongylus tenuis</name>
    <name type="common">Meningeal worm</name>
    <dbReference type="NCBI Taxonomy" id="148309"/>
    <lineage>
        <taxon>Eukaryota</taxon>
        <taxon>Metazoa</taxon>
        <taxon>Ecdysozoa</taxon>
        <taxon>Nematoda</taxon>
        <taxon>Chromadorea</taxon>
        <taxon>Rhabditida</taxon>
        <taxon>Rhabditina</taxon>
        <taxon>Rhabditomorpha</taxon>
        <taxon>Strongyloidea</taxon>
        <taxon>Metastrongylidae</taxon>
        <taxon>Parelaphostrongylus</taxon>
    </lineage>
</organism>
<feature type="compositionally biased region" description="Polar residues" evidence="1">
    <location>
        <begin position="78"/>
        <end position="88"/>
    </location>
</feature>
<dbReference type="AlphaFoldDB" id="A0AAD5QRV2"/>
<proteinExistence type="predicted"/>
<comment type="caution">
    <text evidence="2">The sequence shown here is derived from an EMBL/GenBank/DDBJ whole genome shotgun (WGS) entry which is preliminary data.</text>
</comment>
<keyword evidence="3" id="KW-1185">Reference proteome</keyword>
<accession>A0AAD5QRV2</accession>
<sequence>MLERALLKLSKTTMQTAVCRAEPQSLCVVPRQPLVLVPVRDLKITAMSSSMMSPAPKPNRGPRPILPRTSAPRPPETPTSEGLSYSADTSRRGKWILLSKPSFYSL</sequence>